<feature type="transmembrane region" description="Helical" evidence="2">
    <location>
        <begin position="525"/>
        <end position="546"/>
    </location>
</feature>
<evidence type="ECO:0000313" key="4">
    <source>
        <dbReference type="Proteomes" id="UP001141259"/>
    </source>
</evidence>
<dbReference type="Proteomes" id="UP001141259">
    <property type="component" value="Unassembled WGS sequence"/>
</dbReference>
<feature type="transmembrane region" description="Helical" evidence="2">
    <location>
        <begin position="552"/>
        <end position="572"/>
    </location>
</feature>
<evidence type="ECO:0000256" key="2">
    <source>
        <dbReference type="SAM" id="Phobius"/>
    </source>
</evidence>
<accession>A0A9X3AJQ0</accession>
<comment type="caution">
    <text evidence="3">The sequence shown here is derived from an EMBL/GenBank/DDBJ whole genome shotgun (WGS) entry which is preliminary data.</text>
</comment>
<protein>
    <submittedName>
        <fullName evidence="3">Uncharacterized protein</fullName>
    </submittedName>
</protein>
<proteinExistence type="predicted"/>
<gene>
    <name evidence="3" type="ORF">NZH93_49150</name>
</gene>
<feature type="region of interest" description="Disordered" evidence="1">
    <location>
        <begin position="477"/>
        <end position="500"/>
    </location>
</feature>
<dbReference type="RefSeq" id="WP_259630292.1">
    <property type="nucleotide sequence ID" value="NZ_JANYMP010000057.1"/>
</dbReference>
<name>A0A9X3AJQ0_9PSEU</name>
<sequence length="622" mass="66270">MEENVATRYGSLGRRTALAARLVISTIGYDAIIALNTVHSKLGLRPNRAPNIAAAESPEDRWRQLTIWLFGALGDDGLAAHHSLPPLTVSAAEEQIVDKLIGSVGAFLLAESRTLNNKIDTWLAVEFGDEIPEREASGVAALRAHVIAADNAGQTLLRMVGEGTFLQALTPQAEAVADADLEDEVCAAGMVAGPVLRHDGPEGLWLYCSGDFPLRDDDVRINWPADEFRSRVLDRVCHELSERVVVLADFCNGADLAADLAAAWAEQLATVDSPRGAQVLRELVVTAVDGRQTKPIALRYGSLSRLRDDCRDAIASAMQLVAIIPPVVSSQGAEMAQLLRPLVPQVDRIIRERIKDVAVALAYAVDTVEPRHILVVSDLPASPEIEQDVTRSAASVAEFQEHLSRLREGSLSYADISVTVAPMTHPASPELWRMLCGQNGNLTLLDPQHTPAPPAAAIPEHKRHRLSRRILVATNNIGGAKQSRSHDGRSQAATRRNESPQGRRITVLVNVAEIPPRRVLAKASAAVVALALTLALVGVGAGFMLAGNGPGLPATIVALVGLTSGAAGVLWFRRTEAVTALSVVATAAASRVFGDTQANAVVVRGTSDVGDYRDANSSRSLV</sequence>
<dbReference type="EMBL" id="JANYMP010000057">
    <property type="protein sequence ID" value="MCS7484847.1"/>
    <property type="molecule type" value="Genomic_DNA"/>
</dbReference>
<keyword evidence="2" id="KW-1133">Transmembrane helix</keyword>
<evidence type="ECO:0000256" key="1">
    <source>
        <dbReference type="SAM" id="MobiDB-lite"/>
    </source>
</evidence>
<keyword evidence="2" id="KW-0812">Transmembrane</keyword>
<reference evidence="3" key="1">
    <citation type="submission" date="2022-08" db="EMBL/GenBank/DDBJ databases">
        <authorList>
            <person name="Tistechok S."/>
            <person name="Samborskyy M."/>
            <person name="Roman I."/>
        </authorList>
    </citation>
    <scope>NUCLEOTIDE SEQUENCE</scope>
    <source>
        <strain evidence="3">DSM 103496</strain>
    </source>
</reference>
<organism evidence="3 4">
    <name type="scientific">Umezawaea endophytica</name>
    <dbReference type="NCBI Taxonomy" id="1654476"/>
    <lineage>
        <taxon>Bacteria</taxon>
        <taxon>Bacillati</taxon>
        <taxon>Actinomycetota</taxon>
        <taxon>Actinomycetes</taxon>
        <taxon>Pseudonocardiales</taxon>
        <taxon>Pseudonocardiaceae</taxon>
        <taxon>Umezawaea</taxon>
    </lineage>
</organism>
<evidence type="ECO:0000313" key="3">
    <source>
        <dbReference type="EMBL" id="MCS7484847.1"/>
    </source>
</evidence>
<keyword evidence="4" id="KW-1185">Reference proteome</keyword>
<dbReference type="AlphaFoldDB" id="A0A9X3AJQ0"/>
<keyword evidence="2" id="KW-0472">Membrane</keyword>